<keyword evidence="4" id="KW-1185">Reference proteome</keyword>
<reference evidence="3 4" key="1">
    <citation type="submission" date="2018-04" db="EMBL/GenBank/DDBJ databases">
        <title>Genome of Nocardioides gansuensis WSJ-1.</title>
        <authorList>
            <person name="Wu S."/>
            <person name="Wang G."/>
        </authorList>
    </citation>
    <scope>NUCLEOTIDE SEQUENCE [LARGE SCALE GENOMIC DNA]</scope>
    <source>
        <strain evidence="3 4">WSJ-1</strain>
    </source>
</reference>
<feature type="signal peptide" evidence="2">
    <location>
        <begin position="1"/>
        <end position="22"/>
    </location>
</feature>
<feature type="chain" id="PRO_5038971974" description="SurA N-terminal domain-containing protein" evidence="2">
    <location>
        <begin position="23"/>
        <end position="227"/>
    </location>
</feature>
<dbReference type="OrthoDB" id="3773240at2"/>
<evidence type="ECO:0000256" key="2">
    <source>
        <dbReference type="SAM" id="SignalP"/>
    </source>
</evidence>
<dbReference type="PROSITE" id="PS51257">
    <property type="entry name" value="PROKAR_LIPOPROTEIN"/>
    <property type="match status" value="1"/>
</dbReference>
<gene>
    <name evidence="3" type="ORF">DDE18_17260</name>
</gene>
<comment type="caution">
    <text evidence="3">The sequence shown here is derived from an EMBL/GenBank/DDBJ whole genome shotgun (WGS) entry which is preliminary data.</text>
</comment>
<evidence type="ECO:0000313" key="3">
    <source>
        <dbReference type="EMBL" id="PVG81724.1"/>
    </source>
</evidence>
<feature type="region of interest" description="Disordered" evidence="1">
    <location>
        <begin position="208"/>
        <end position="227"/>
    </location>
</feature>
<organism evidence="3 4">
    <name type="scientific">Nocardioides gansuensis</name>
    <dbReference type="NCBI Taxonomy" id="2138300"/>
    <lineage>
        <taxon>Bacteria</taxon>
        <taxon>Bacillati</taxon>
        <taxon>Actinomycetota</taxon>
        <taxon>Actinomycetes</taxon>
        <taxon>Propionibacteriales</taxon>
        <taxon>Nocardioidaceae</taxon>
        <taxon>Nocardioides</taxon>
    </lineage>
</organism>
<evidence type="ECO:0000256" key="1">
    <source>
        <dbReference type="SAM" id="MobiDB-lite"/>
    </source>
</evidence>
<dbReference type="EMBL" id="QDGZ01000007">
    <property type="protein sequence ID" value="PVG81724.1"/>
    <property type="molecule type" value="Genomic_DNA"/>
</dbReference>
<dbReference type="AlphaFoldDB" id="A0A2T8F7M8"/>
<protein>
    <recommendedName>
        <fullName evidence="5">SurA N-terminal domain-containing protein</fullName>
    </recommendedName>
</protein>
<evidence type="ECO:0000313" key="4">
    <source>
        <dbReference type="Proteomes" id="UP000246018"/>
    </source>
</evidence>
<proteinExistence type="predicted"/>
<keyword evidence="2" id="KW-0732">Signal</keyword>
<name>A0A2T8F7M8_9ACTN</name>
<accession>A0A2T8F7M8</accession>
<evidence type="ECO:0008006" key="5">
    <source>
        <dbReference type="Google" id="ProtNLM"/>
    </source>
</evidence>
<sequence>MSKTWMTGAALGLGGLLLTGCAGGTSGPGVAVAVGDQTISAAHVDRTAAHMCEALEEDFRAQSTVVPMSFIRQGVVQLLSLRAQARQIAEQYGVEPGPTYEREVAERSRSVAGLPENVRESYVEVMTADALATAVVEQVGRAKLEEEGFAEPTAEQVSQAGNDVFATWPDQHGIEIDPQYGLEFSDGALVPTDTSLSVAVSDLAKLGQASEPDPSYAASLPASQRCG</sequence>
<dbReference type="Proteomes" id="UP000246018">
    <property type="component" value="Unassembled WGS sequence"/>
</dbReference>
<dbReference type="RefSeq" id="WP_116573489.1">
    <property type="nucleotide sequence ID" value="NZ_QDGZ01000007.1"/>
</dbReference>